<gene>
    <name evidence="7" type="ORF">SAMN04488098_101736</name>
</gene>
<reference evidence="8" key="1">
    <citation type="submission" date="2016-10" db="EMBL/GenBank/DDBJ databases">
        <authorList>
            <person name="Varghese N."/>
            <person name="Submissions S."/>
        </authorList>
    </citation>
    <scope>NUCLEOTIDE SEQUENCE [LARGE SCALE GENOMIC DNA]</scope>
    <source>
        <strain evidence="8">DSM 19181</strain>
    </source>
</reference>
<feature type="binding site" evidence="5">
    <location>
        <position position="166"/>
    </location>
    <ligand>
        <name>Mn(2+)</name>
        <dbReference type="ChEBI" id="CHEBI:29035"/>
        <label>2</label>
    </ligand>
</feature>
<dbReference type="NCBIfam" id="TIGR01891">
    <property type="entry name" value="amidohydrolases"/>
    <property type="match status" value="1"/>
</dbReference>
<keyword evidence="5" id="KW-0479">Metal-binding</keyword>
<organism evidence="7 8">
    <name type="scientific">Alkalibacterium thalassium</name>
    <dbReference type="NCBI Taxonomy" id="426701"/>
    <lineage>
        <taxon>Bacteria</taxon>
        <taxon>Bacillati</taxon>
        <taxon>Bacillota</taxon>
        <taxon>Bacilli</taxon>
        <taxon>Lactobacillales</taxon>
        <taxon>Carnobacteriaceae</taxon>
        <taxon>Alkalibacterium</taxon>
    </lineage>
</organism>
<accession>A0A1G9A133</accession>
<keyword evidence="8" id="KW-1185">Reference proteome</keyword>
<dbReference type="GO" id="GO:0009085">
    <property type="term" value="P:lysine biosynthetic process"/>
    <property type="evidence" value="ECO:0007669"/>
    <property type="project" value="UniProtKB-KW"/>
</dbReference>
<dbReference type="Proteomes" id="UP000199433">
    <property type="component" value="Unassembled WGS sequence"/>
</dbReference>
<dbReference type="PANTHER" id="PTHR11014">
    <property type="entry name" value="PEPTIDASE M20 FAMILY MEMBER"/>
    <property type="match status" value="1"/>
</dbReference>
<feature type="binding site" evidence="5">
    <location>
        <position position="364"/>
    </location>
    <ligand>
        <name>Mn(2+)</name>
        <dbReference type="ChEBI" id="CHEBI:29035"/>
        <label>2</label>
    </ligand>
</feature>
<evidence type="ECO:0000256" key="4">
    <source>
        <dbReference type="ARBA" id="ARBA00023154"/>
    </source>
</evidence>
<feature type="domain" description="Peptidase M20 dimerisation" evidence="6">
    <location>
        <begin position="188"/>
        <end position="284"/>
    </location>
</feature>
<dbReference type="Gene3D" id="3.40.630.10">
    <property type="entry name" value="Zn peptidases"/>
    <property type="match status" value="1"/>
</dbReference>
<name>A0A1G9A133_9LACT</name>
<dbReference type="AlphaFoldDB" id="A0A1G9A133"/>
<keyword evidence="1" id="KW-0028">Amino-acid biosynthesis</keyword>
<dbReference type="SUPFAM" id="SSF53187">
    <property type="entry name" value="Zn-dependent exopeptidases"/>
    <property type="match status" value="1"/>
</dbReference>
<comment type="cofactor">
    <cofactor evidence="5">
        <name>Mn(2+)</name>
        <dbReference type="ChEBI" id="CHEBI:29035"/>
    </cofactor>
    <text evidence="5">The Mn(2+) ion enhances activity.</text>
</comment>
<evidence type="ECO:0000256" key="5">
    <source>
        <dbReference type="PIRSR" id="PIRSR005962-1"/>
    </source>
</evidence>
<dbReference type="GO" id="GO:0019877">
    <property type="term" value="P:diaminopimelate biosynthetic process"/>
    <property type="evidence" value="ECO:0007669"/>
    <property type="project" value="UniProtKB-KW"/>
</dbReference>
<evidence type="ECO:0000256" key="1">
    <source>
        <dbReference type="ARBA" id="ARBA00022605"/>
    </source>
</evidence>
<dbReference type="EMBL" id="FNFK01000017">
    <property type="protein sequence ID" value="SDK21072.1"/>
    <property type="molecule type" value="Genomic_DNA"/>
</dbReference>
<keyword evidence="4" id="KW-0457">Lysine biosynthesis</keyword>
<dbReference type="PANTHER" id="PTHR11014:SF63">
    <property type="entry name" value="METALLOPEPTIDASE, PUTATIVE (AFU_ORTHOLOGUE AFUA_6G09600)-RELATED"/>
    <property type="match status" value="1"/>
</dbReference>
<dbReference type="STRING" id="426701.SAMN04488098_101736"/>
<sequence length="392" mass="42700">MGMSMMNEQVDKVMADVLNWRRTMHKHPELSFEEYWTSAYIEEELQSIGQIEVTRPTETSVLGIIKGGNPGKKIGLRADIDALPIDEERTDIDFVSENKDIMHACGHDGHASILLGAAKVLVDQIDDLHGEVYLIFQHAEETPPGGAVDMVRTGLFDDLDFIYGQHLFTPIPTGQIGLLNGPVTANSDQFDVLIKGKGGHASQPENSVDPVLIGAQIISQLQALVSRVTSPLDSLVISTTNFHAGSAKNIIPDTAVLGGSVRSITPETREMVEERIEAVVKNVCDVYGAGYEYTYSKGYSSVVNDDEKTDQVRAIATEHFGDAVFEFPLAMGGEDFSAFSDLVPSTYAFIGAGNAEKDMEYPHHHPKFGIDEDSFSTGVGMMVAVAMNMTKN</sequence>
<feature type="binding site" evidence="5">
    <location>
        <position position="107"/>
    </location>
    <ligand>
        <name>Mn(2+)</name>
        <dbReference type="ChEBI" id="CHEBI:29035"/>
        <label>2</label>
    </ligand>
</feature>
<feature type="binding site" evidence="5">
    <location>
        <position position="105"/>
    </location>
    <ligand>
        <name>Mn(2+)</name>
        <dbReference type="ChEBI" id="CHEBI:29035"/>
        <label>2</label>
    </ligand>
</feature>
<proteinExistence type="predicted"/>
<dbReference type="Pfam" id="PF01546">
    <property type="entry name" value="Peptidase_M20"/>
    <property type="match status" value="1"/>
</dbReference>
<evidence type="ECO:0000259" key="6">
    <source>
        <dbReference type="Pfam" id="PF07687"/>
    </source>
</evidence>
<dbReference type="Gene3D" id="3.30.70.360">
    <property type="match status" value="1"/>
</dbReference>
<keyword evidence="3" id="KW-0220">Diaminopimelate biosynthesis</keyword>
<dbReference type="GO" id="GO:0050118">
    <property type="term" value="F:N-acetyldiaminopimelate deacetylase activity"/>
    <property type="evidence" value="ECO:0007669"/>
    <property type="project" value="UniProtKB-ARBA"/>
</dbReference>
<dbReference type="Pfam" id="PF07687">
    <property type="entry name" value="M20_dimer"/>
    <property type="match status" value="1"/>
</dbReference>
<evidence type="ECO:0000313" key="8">
    <source>
        <dbReference type="Proteomes" id="UP000199433"/>
    </source>
</evidence>
<dbReference type="PIRSF" id="PIRSF005962">
    <property type="entry name" value="Pept_M20D_amidohydro"/>
    <property type="match status" value="1"/>
</dbReference>
<dbReference type="InterPro" id="IPR036264">
    <property type="entry name" value="Bact_exopeptidase_dim_dom"/>
</dbReference>
<evidence type="ECO:0000256" key="3">
    <source>
        <dbReference type="ARBA" id="ARBA00022915"/>
    </source>
</evidence>
<evidence type="ECO:0000256" key="2">
    <source>
        <dbReference type="ARBA" id="ARBA00022801"/>
    </source>
</evidence>
<feature type="binding site" evidence="5">
    <location>
        <position position="141"/>
    </location>
    <ligand>
        <name>Mn(2+)</name>
        <dbReference type="ChEBI" id="CHEBI:29035"/>
        <label>2</label>
    </ligand>
</feature>
<dbReference type="GO" id="GO:0046872">
    <property type="term" value="F:metal ion binding"/>
    <property type="evidence" value="ECO:0007669"/>
    <property type="project" value="UniProtKB-KW"/>
</dbReference>
<dbReference type="InterPro" id="IPR002933">
    <property type="entry name" value="Peptidase_M20"/>
</dbReference>
<dbReference type="SUPFAM" id="SSF55031">
    <property type="entry name" value="Bacterial exopeptidase dimerisation domain"/>
    <property type="match status" value="1"/>
</dbReference>
<keyword evidence="2 7" id="KW-0378">Hydrolase</keyword>
<dbReference type="InterPro" id="IPR017439">
    <property type="entry name" value="Amidohydrolase"/>
</dbReference>
<dbReference type="InterPro" id="IPR011650">
    <property type="entry name" value="Peptidase_M20_dimer"/>
</dbReference>
<dbReference type="FunFam" id="3.30.70.360:FF:000001">
    <property type="entry name" value="N-acetyldiaminopimelate deacetylase"/>
    <property type="match status" value="1"/>
</dbReference>
<protein>
    <submittedName>
        <fullName evidence="7">Amidohydrolase</fullName>
    </submittedName>
</protein>
<evidence type="ECO:0000313" key="7">
    <source>
        <dbReference type="EMBL" id="SDK21072.1"/>
    </source>
</evidence>
<keyword evidence="5" id="KW-0464">Manganese</keyword>